<feature type="region of interest" description="Disordered" evidence="1">
    <location>
        <begin position="72"/>
        <end position="91"/>
    </location>
</feature>
<dbReference type="Proteomes" id="UP000327013">
    <property type="component" value="Chromosome 1"/>
</dbReference>
<keyword evidence="3" id="KW-1185">Reference proteome</keyword>
<sequence>MAIEEFTGNGRRGFILIPDGKKKWGWCGVVEVLQYLFSIYLHEMHTSGHWFTPIESHSVLVNRSFAQVVVGQGGQTTSNDRVADGASVMAH</sequence>
<organism evidence="2 3">
    <name type="scientific">Carpinus fangiana</name>
    <dbReference type="NCBI Taxonomy" id="176857"/>
    <lineage>
        <taxon>Eukaryota</taxon>
        <taxon>Viridiplantae</taxon>
        <taxon>Streptophyta</taxon>
        <taxon>Embryophyta</taxon>
        <taxon>Tracheophyta</taxon>
        <taxon>Spermatophyta</taxon>
        <taxon>Magnoliopsida</taxon>
        <taxon>eudicotyledons</taxon>
        <taxon>Gunneridae</taxon>
        <taxon>Pentapetalae</taxon>
        <taxon>rosids</taxon>
        <taxon>fabids</taxon>
        <taxon>Fagales</taxon>
        <taxon>Betulaceae</taxon>
        <taxon>Carpinus</taxon>
    </lineage>
</organism>
<gene>
    <name evidence="2" type="ORF">FH972_001591</name>
</gene>
<reference evidence="2 3" key="1">
    <citation type="submission" date="2019-06" db="EMBL/GenBank/DDBJ databases">
        <title>A chromosomal-level reference genome of Carpinus fangiana (Coryloideae, Betulaceae).</title>
        <authorList>
            <person name="Yang X."/>
            <person name="Wang Z."/>
            <person name="Zhang L."/>
            <person name="Hao G."/>
            <person name="Liu J."/>
            <person name="Yang Y."/>
        </authorList>
    </citation>
    <scope>NUCLEOTIDE SEQUENCE [LARGE SCALE GENOMIC DNA]</scope>
    <source>
        <strain evidence="2">Cfa_2016G</strain>
        <tissue evidence="2">Leaf</tissue>
    </source>
</reference>
<evidence type="ECO:0000313" key="3">
    <source>
        <dbReference type="Proteomes" id="UP000327013"/>
    </source>
</evidence>
<dbReference type="AlphaFoldDB" id="A0A5N6QFE5"/>
<dbReference type="EMBL" id="CM017321">
    <property type="protein sequence ID" value="KAE7996913.1"/>
    <property type="molecule type" value="Genomic_DNA"/>
</dbReference>
<evidence type="ECO:0000256" key="1">
    <source>
        <dbReference type="SAM" id="MobiDB-lite"/>
    </source>
</evidence>
<evidence type="ECO:0000313" key="2">
    <source>
        <dbReference type="EMBL" id="KAE7996913.1"/>
    </source>
</evidence>
<accession>A0A5N6QFE5</accession>
<proteinExistence type="predicted"/>
<name>A0A5N6QFE5_9ROSI</name>
<protein>
    <submittedName>
        <fullName evidence="2">Uncharacterized protein</fullName>
    </submittedName>
</protein>